<dbReference type="PANTHER" id="PTHR12526">
    <property type="entry name" value="GLYCOSYLTRANSFERASE"/>
    <property type="match status" value="1"/>
</dbReference>
<evidence type="ECO:0000256" key="1">
    <source>
        <dbReference type="ARBA" id="ARBA00022679"/>
    </source>
</evidence>
<evidence type="ECO:0000256" key="2">
    <source>
        <dbReference type="SAM" id="MobiDB-lite"/>
    </source>
</evidence>
<dbReference type="SUPFAM" id="SSF53756">
    <property type="entry name" value="UDP-Glycosyltransferase/glycogen phosphorylase"/>
    <property type="match status" value="1"/>
</dbReference>
<organism evidence="4 5">
    <name type="scientific">Brevibacterium sandarakinum</name>
    <dbReference type="NCBI Taxonomy" id="629680"/>
    <lineage>
        <taxon>Bacteria</taxon>
        <taxon>Bacillati</taxon>
        <taxon>Actinomycetota</taxon>
        <taxon>Actinomycetes</taxon>
        <taxon>Micrococcales</taxon>
        <taxon>Brevibacteriaceae</taxon>
        <taxon>Brevibacterium</taxon>
    </lineage>
</organism>
<evidence type="ECO:0000313" key="4">
    <source>
        <dbReference type="EMBL" id="SDS78284.1"/>
    </source>
</evidence>
<protein>
    <submittedName>
        <fullName evidence="4">Glycosyltransferase involved in cell wall bisynthesis</fullName>
    </submittedName>
</protein>
<dbReference type="EMBL" id="LT629739">
    <property type="protein sequence ID" value="SDS78284.1"/>
    <property type="molecule type" value="Genomic_DNA"/>
</dbReference>
<feature type="region of interest" description="Disordered" evidence="2">
    <location>
        <begin position="90"/>
        <end position="125"/>
    </location>
</feature>
<evidence type="ECO:0000313" key="5">
    <source>
        <dbReference type="Proteomes" id="UP000199700"/>
    </source>
</evidence>
<proteinExistence type="predicted"/>
<dbReference type="STRING" id="629680.SAMN04489751_2855"/>
<feature type="compositionally biased region" description="Polar residues" evidence="2">
    <location>
        <begin position="113"/>
        <end position="125"/>
    </location>
</feature>
<reference evidence="4" key="1">
    <citation type="submission" date="2016-10" db="EMBL/GenBank/DDBJ databases">
        <authorList>
            <person name="Varghese N."/>
            <person name="Submissions S."/>
        </authorList>
    </citation>
    <scope>NUCLEOTIDE SEQUENCE [LARGE SCALE GENOMIC DNA]</scope>
    <source>
        <strain evidence="4">DSM 22082</strain>
    </source>
</reference>
<feature type="domain" description="Glycosyl transferase family 1" evidence="3">
    <location>
        <begin position="290"/>
        <end position="430"/>
    </location>
</feature>
<sequence length="588" mass="65251">MVKYFSLLDNVRVNHGGMTKASFRRGKALNEEARIATTILTFNDEPNYASIIRKVREAPDLGNAEVENFYCSLANPATVKAIRLVTGKDTDTVRTDHPRGPSASAHVGEAYTADSSATDGGQQRTYFDPSGRPYLVVDDSNSHTGKPLVTLLSRGLTKRIVFQGPMYRLKHLWLDTLIGDSQAMLTFDDNRVARTFKDYVRPGVGKIFVQHVNHLEGGRHDNVRGPLRKSYRDVFRALGNFDAIVTLSSRQETQVVSRLNPSCWVVTIPNVNYPPTLTEATAERIPRKGVVVTRHAPEKQVIDTVKAFALAHNRNEADSLTVIGGPQDNESYRQVKQFVESEGLSQIVEFEGHQNAAEVRFSEGGFTILSSKYEGFGLVLLEAMGRGAIPVSYDVPYGPKSIISNEEDGFLVPKGDIDALATGIGRAASLAVDDPMRVAAREKSSKFSPARVAEQWTDLYDAISTRFRTLEKLRNLVPAAVGYRLSRDGAVMTVRIDADLHDKIDVQLRLESFDSLLHTDFPATGSAEAPNIYEFRIGKDAKPDAVNEPVGLWLLLQQDGSSTRHRLEWPDDWPQLFMTRTPYGNMNV</sequence>
<feature type="compositionally biased region" description="Basic and acidic residues" evidence="2">
    <location>
        <begin position="90"/>
        <end position="99"/>
    </location>
</feature>
<keyword evidence="5" id="KW-1185">Reference proteome</keyword>
<dbReference type="GO" id="GO:0016757">
    <property type="term" value="F:glycosyltransferase activity"/>
    <property type="evidence" value="ECO:0007669"/>
    <property type="project" value="InterPro"/>
</dbReference>
<gene>
    <name evidence="4" type="ORF">SAMN04489751_2855</name>
</gene>
<keyword evidence="1" id="KW-0808">Transferase</keyword>
<dbReference type="Gene3D" id="3.40.50.2000">
    <property type="entry name" value="Glycogen Phosphorylase B"/>
    <property type="match status" value="3"/>
</dbReference>
<evidence type="ECO:0000259" key="3">
    <source>
        <dbReference type="Pfam" id="PF00534"/>
    </source>
</evidence>
<dbReference type="Pfam" id="PF00534">
    <property type="entry name" value="Glycos_transf_1"/>
    <property type="match status" value="1"/>
</dbReference>
<dbReference type="OrthoDB" id="506201at2"/>
<dbReference type="InterPro" id="IPR001296">
    <property type="entry name" value="Glyco_trans_1"/>
</dbReference>
<dbReference type="AlphaFoldDB" id="A0A1H1V0G3"/>
<dbReference type="RefSeq" id="WP_157691456.1">
    <property type="nucleotide sequence ID" value="NZ_LT629739.1"/>
</dbReference>
<dbReference type="PANTHER" id="PTHR12526:SF630">
    <property type="entry name" value="GLYCOSYLTRANSFERASE"/>
    <property type="match status" value="1"/>
</dbReference>
<name>A0A1H1V0G3_BRESA</name>
<dbReference type="Proteomes" id="UP000199700">
    <property type="component" value="Chromosome"/>
</dbReference>
<accession>A0A1H1V0G3</accession>